<protein>
    <submittedName>
        <fullName evidence="1">Uncharacterized protein</fullName>
    </submittedName>
</protein>
<gene>
    <name evidence="1" type="ORF">FPL22_01715</name>
</gene>
<dbReference type="AlphaFoldDB" id="A0A556QN46"/>
<keyword evidence="2" id="KW-1185">Reference proteome</keyword>
<dbReference type="EMBL" id="VMBG01000001">
    <property type="protein sequence ID" value="TSJ78054.1"/>
    <property type="molecule type" value="Genomic_DNA"/>
</dbReference>
<sequence length="82" mass="8885">MNYRTQAEYYIKGITSGVIDAAEVIAWSDEVIVAAPKSEDWMIEISSCSSDERLKVLGLLNTVQGVADPVELAALLKAKGLE</sequence>
<dbReference type="OrthoDB" id="196471at2"/>
<accession>A0A556QN46</accession>
<proteinExistence type="predicted"/>
<reference evidence="1 2" key="1">
    <citation type="submission" date="2019-07" db="EMBL/GenBank/DDBJ databases">
        <title>Description of 53C-WASEF.</title>
        <authorList>
            <person name="Pitt A."/>
            <person name="Hahn M.W."/>
        </authorList>
    </citation>
    <scope>NUCLEOTIDE SEQUENCE [LARGE SCALE GENOMIC DNA]</scope>
    <source>
        <strain evidence="1 2">53C-WASEF</strain>
    </source>
</reference>
<name>A0A556QN46_9BACT</name>
<evidence type="ECO:0000313" key="2">
    <source>
        <dbReference type="Proteomes" id="UP000315648"/>
    </source>
</evidence>
<evidence type="ECO:0000313" key="1">
    <source>
        <dbReference type="EMBL" id="TSJ78054.1"/>
    </source>
</evidence>
<dbReference type="RefSeq" id="WP_144228395.1">
    <property type="nucleotide sequence ID" value="NZ_CBCRVV010000001.1"/>
</dbReference>
<dbReference type="Proteomes" id="UP000315648">
    <property type="component" value="Unassembled WGS sequence"/>
</dbReference>
<comment type="caution">
    <text evidence="1">The sequence shown here is derived from an EMBL/GenBank/DDBJ whole genome shotgun (WGS) entry which is preliminary data.</text>
</comment>
<organism evidence="1 2">
    <name type="scientific">Rariglobus hedericola</name>
    <dbReference type="NCBI Taxonomy" id="2597822"/>
    <lineage>
        <taxon>Bacteria</taxon>
        <taxon>Pseudomonadati</taxon>
        <taxon>Verrucomicrobiota</taxon>
        <taxon>Opitutia</taxon>
        <taxon>Opitutales</taxon>
        <taxon>Opitutaceae</taxon>
        <taxon>Rariglobus</taxon>
    </lineage>
</organism>